<protein>
    <submittedName>
        <fullName evidence="2">VOC family protein</fullName>
    </submittedName>
</protein>
<keyword evidence="3" id="KW-1185">Reference proteome</keyword>
<dbReference type="InterPro" id="IPR029068">
    <property type="entry name" value="Glyas_Bleomycin-R_OHBP_Dase"/>
</dbReference>
<gene>
    <name evidence="2" type="ORF">INR99_07000</name>
</gene>
<reference evidence="2 3" key="1">
    <citation type="submission" date="2020-10" db="EMBL/GenBank/DDBJ databases">
        <title>The genome sequence of Chitinilyticum litopenaei 4Y14.</title>
        <authorList>
            <person name="Liu Y."/>
        </authorList>
    </citation>
    <scope>NUCLEOTIDE SEQUENCE [LARGE SCALE GENOMIC DNA]</scope>
    <source>
        <strain evidence="2 3">4Y14</strain>
    </source>
</reference>
<dbReference type="PANTHER" id="PTHR35006">
    <property type="entry name" value="GLYOXALASE FAMILY PROTEIN (AFU_ORTHOLOGUE AFUA_5G14830)"/>
    <property type="match status" value="1"/>
</dbReference>
<dbReference type="Gene3D" id="3.10.180.10">
    <property type="entry name" value="2,3-Dihydroxybiphenyl 1,2-Dioxygenase, domain 1"/>
    <property type="match status" value="1"/>
</dbReference>
<evidence type="ECO:0000313" key="3">
    <source>
        <dbReference type="Proteomes" id="UP000604481"/>
    </source>
</evidence>
<dbReference type="Proteomes" id="UP000604481">
    <property type="component" value="Unassembled WGS sequence"/>
</dbReference>
<dbReference type="SUPFAM" id="SSF54593">
    <property type="entry name" value="Glyoxalase/Bleomycin resistance protein/Dihydroxybiphenyl dioxygenase"/>
    <property type="match status" value="1"/>
</dbReference>
<organism evidence="2 3">
    <name type="scientific">Chitinilyticum piscinae</name>
    <dbReference type="NCBI Taxonomy" id="2866724"/>
    <lineage>
        <taxon>Bacteria</taxon>
        <taxon>Pseudomonadati</taxon>
        <taxon>Pseudomonadota</taxon>
        <taxon>Betaproteobacteria</taxon>
        <taxon>Neisseriales</taxon>
        <taxon>Chitinibacteraceae</taxon>
        <taxon>Chitinilyticum</taxon>
    </lineage>
</organism>
<dbReference type="Pfam" id="PF00903">
    <property type="entry name" value="Glyoxalase"/>
    <property type="match status" value="1"/>
</dbReference>
<feature type="domain" description="Glyoxalase/fosfomycin resistance/dioxygenase" evidence="1">
    <location>
        <begin position="3"/>
        <end position="122"/>
    </location>
</feature>
<dbReference type="PANTHER" id="PTHR35006:SF1">
    <property type="entry name" value="BLL2941 PROTEIN"/>
    <property type="match status" value="1"/>
</dbReference>
<accession>A0A8J7FJJ9</accession>
<comment type="caution">
    <text evidence="2">The sequence shown here is derived from an EMBL/GenBank/DDBJ whole genome shotgun (WGS) entry which is preliminary data.</text>
</comment>
<proteinExistence type="predicted"/>
<dbReference type="RefSeq" id="WP_194115611.1">
    <property type="nucleotide sequence ID" value="NZ_JADFUA010000003.1"/>
</dbReference>
<evidence type="ECO:0000259" key="1">
    <source>
        <dbReference type="Pfam" id="PF00903"/>
    </source>
</evidence>
<dbReference type="EMBL" id="JADFUA010000003">
    <property type="protein sequence ID" value="MBE9609090.1"/>
    <property type="molecule type" value="Genomic_DNA"/>
</dbReference>
<evidence type="ECO:0000313" key="2">
    <source>
        <dbReference type="EMBL" id="MBE9609090.1"/>
    </source>
</evidence>
<sequence>MQNYVTLGANDYALSCAFYDAVLATIGWRSHVEFPGWRAYSLEGRGEGLVVWVASPFDGQPATAGNGSMLGFAALSHEQVERFHAAALAHGGRDEGAPGLRAHYGPHWYAAYVRDPVGNKLAIVCNQPAACTSTQE</sequence>
<dbReference type="CDD" id="cd07262">
    <property type="entry name" value="VOC_like"/>
    <property type="match status" value="1"/>
</dbReference>
<dbReference type="InterPro" id="IPR004360">
    <property type="entry name" value="Glyas_Fos-R_dOase_dom"/>
</dbReference>
<name>A0A8J7FJJ9_9NEIS</name>
<dbReference type="AlphaFoldDB" id="A0A8J7FJJ9"/>